<keyword evidence="2 4" id="KW-0479">Metal-binding</keyword>
<feature type="transmembrane region" description="Helical" evidence="5">
    <location>
        <begin position="90"/>
        <end position="110"/>
    </location>
</feature>
<dbReference type="InterPro" id="IPR036909">
    <property type="entry name" value="Cyt_c-like_dom_sf"/>
</dbReference>
<evidence type="ECO:0000259" key="6">
    <source>
        <dbReference type="PROSITE" id="PS51007"/>
    </source>
</evidence>
<evidence type="ECO:0000313" key="7">
    <source>
        <dbReference type="EMBL" id="TCP41847.1"/>
    </source>
</evidence>
<accession>A0A4R2Q075</accession>
<feature type="transmembrane region" description="Helical" evidence="5">
    <location>
        <begin position="283"/>
        <end position="301"/>
    </location>
</feature>
<evidence type="ECO:0000256" key="1">
    <source>
        <dbReference type="ARBA" id="ARBA00022617"/>
    </source>
</evidence>
<evidence type="ECO:0000256" key="2">
    <source>
        <dbReference type="ARBA" id="ARBA00022723"/>
    </source>
</evidence>
<dbReference type="Pfam" id="PF06181">
    <property type="entry name" value="Urate_ox_N"/>
    <property type="match status" value="1"/>
</dbReference>
<reference evidence="7 8" key="1">
    <citation type="submission" date="2019-03" db="EMBL/GenBank/DDBJ databases">
        <title>Genomic Encyclopedia of Type Strains, Phase IV (KMG-IV): sequencing the most valuable type-strain genomes for metagenomic binning, comparative biology and taxonomic classification.</title>
        <authorList>
            <person name="Goeker M."/>
        </authorList>
    </citation>
    <scope>NUCLEOTIDE SEQUENCE [LARGE SCALE GENOMIC DNA]</scope>
    <source>
        <strain evidence="7 8">DSM 18063</strain>
    </source>
</reference>
<keyword evidence="8" id="KW-1185">Reference proteome</keyword>
<dbReference type="Proteomes" id="UP000294835">
    <property type="component" value="Unassembled WGS sequence"/>
</dbReference>
<feature type="transmembrane region" description="Helical" evidence="5">
    <location>
        <begin position="122"/>
        <end position="140"/>
    </location>
</feature>
<feature type="transmembrane region" description="Helical" evidence="5">
    <location>
        <begin position="252"/>
        <end position="271"/>
    </location>
</feature>
<dbReference type="GO" id="GO:0046872">
    <property type="term" value="F:metal ion binding"/>
    <property type="evidence" value="ECO:0007669"/>
    <property type="project" value="UniProtKB-KW"/>
</dbReference>
<evidence type="ECO:0000256" key="5">
    <source>
        <dbReference type="SAM" id="Phobius"/>
    </source>
</evidence>
<gene>
    <name evidence="7" type="ORF">EV662_104191</name>
</gene>
<keyword evidence="1 4" id="KW-0349">Heme</keyword>
<keyword evidence="5" id="KW-1133">Transmembrane helix</keyword>
<proteinExistence type="predicted"/>
<feature type="domain" description="Cytochrome c" evidence="6">
    <location>
        <begin position="322"/>
        <end position="408"/>
    </location>
</feature>
<protein>
    <submittedName>
        <fullName evidence="7">Putative membrane protein</fullName>
    </submittedName>
</protein>
<dbReference type="OrthoDB" id="9787495at2"/>
<dbReference type="InterPro" id="IPR009056">
    <property type="entry name" value="Cyt_c-like_dom"/>
</dbReference>
<evidence type="ECO:0000313" key="8">
    <source>
        <dbReference type="Proteomes" id="UP000294835"/>
    </source>
</evidence>
<comment type="caution">
    <text evidence="7">The sequence shown here is derived from an EMBL/GenBank/DDBJ whole genome shotgun (WGS) entry which is preliminary data.</text>
</comment>
<evidence type="ECO:0000256" key="3">
    <source>
        <dbReference type="ARBA" id="ARBA00023004"/>
    </source>
</evidence>
<feature type="transmembrane region" description="Helical" evidence="5">
    <location>
        <begin position="152"/>
        <end position="170"/>
    </location>
</feature>
<dbReference type="PROSITE" id="PS51007">
    <property type="entry name" value="CYTC"/>
    <property type="match status" value="1"/>
</dbReference>
<organism evidence="7 8">
    <name type="scientific">Rhodovulum marinum</name>
    <dbReference type="NCBI Taxonomy" id="320662"/>
    <lineage>
        <taxon>Bacteria</taxon>
        <taxon>Pseudomonadati</taxon>
        <taxon>Pseudomonadota</taxon>
        <taxon>Alphaproteobacteria</taxon>
        <taxon>Rhodobacterales</taxon>
        <taxon>Paracoccaceae</taxon>
        <taxon>Rhodovulum</taxon>
    </lineage>
</organism>
<keyword evidence="5" id="KW-0812">Transmembrane</keyword>
<dbReference type="GO" id="GO:0020037">
    <property type="term" value="F:heme binding"/>
    <property type="evidence" value="ECO:0007669"/>
    <property type="project" value="InterPro"/>
</dbReference>
<name>A0A4R2Q075_9RHOB</name>
<dbReference type="EMBL" id="SLXP01000004">
    <property type="protein sequence ID" value="TCP41847.1"/>
    <property type="molecule type" value="Genomic_DNA"/>
</dbReference>
<sequence>MFETAMILDWLEFAVRWLHVITGIAWIGSSFYFIALDLGLTKAAHSPKGVLGEEWQVHGGGFYHIQKYTVAPDHMPDHLTWFKWEAYSTWLSGFALLALVYWLGAELYLIDYTRMELAQWQAIAISAGSLALGWVLYDLLCRSPLGRKPTTLMLILFAILVAMSWGYTQVFTGRAALLHLGAFTGTIMVANVFLVIMPNQRVVVADLKAGRTPDPKYGQIAKLRSMHNNYLTLPVIFLMLSNHYPLAFATEYNWIIASLTFLMGVTIRHYFNTMHARQGRPNWTWGATAAVFLAIMALSAAPMTKDAAPIEDAALPGHLQPAVAAPGFDEVREIVATRCAMCHAAEPLWPGLATAPKGVHLETDAQIAAQAKRIYLQAGVTHAMPPGNIMMIEEAERARIVAWYRQIGAARQMAQAH</sequence>
<dbReference type="InterPro" id="IPR010389">
    <property type="entry name" value="Urate_ox_N"/>
</dbReference>
<keyword evidence="5" id="KW-0472">Membrane</keyword>
<evidence type="ECO:0000256" key="4">
    <source>
        <dbReference type="PROSITE-ProRule" id="PRU00433"/>
    </source>
</evidence>
<keyword evidence="3 4" id="KW-0408">Iron</keyword>
<dbReference type="AlphaFoldDB" id="A0A4R2Q075"/>
<dbReference type="SUPFAM" id="SSF46626">
    <property type="entry name" value="Cytochrome c"/>
    <property type="match status" value="1"/>
</dbReference>
<dbReference type="GO" id="GO:0009055">
    <property type="term" value="F:electron transfer activity"/>
    <property type="evidence" value="ECO:0007669"/>
    <property type="project" value="InterPro"/>
</dbReference>
<feature type="transmembrane region" description="Helical" evidence="5">
    <location>
        <begin position="20"/>
        <end position="40"/>
    </location>
</feature>
<dbReference type="RefSeq" id="WP_132461777.1">
    <property type="nucleotide sequence ID" value="NZ_SLXP01000004.1"/>
</dbReference>
<feature type="transmembrane region" description="Helical" evidence="5">
    <location>
        <begin position="176"/>
        <end position="197"/>
    </location>
</feature>